<sequence length="48" mass="5378">MNSIVETWIGQSLHDQFDRVVEEPVPEKLLGLLDGLEKDDEDRADPAG</sequence>
<organism evidence="2 3">
    <name type="scientific">Gluconacetobacter sacchari</name>
    <dbReference type="NCBI Taxonomy" id="92759"/>
    <lineage>
        <taxon>Bacteria</taxon>
        <taxon>Pseudomonadati</taxon>
        <taxon>Pseudomonadota</taxon>
        <taxon>Alphaproteobacteria</taxon>
        <taxon>Acetobacterales</taxon>
        <taxon>Acetobacteraceae</taxon>
        <taxon>Gluconacetobacter</taxon>
    </lineage>
</organism>
<dbReference type="AlphaFoldDB" id="A0A7W4I9P4"/>
<name>A0A7W4I9P4_9PROT</name>
<reference evidence="2 3" key="1">
    <citation type="submission" date="2020-04" db="EMBL/GenBank/DDBJ databases">
        <title>Description of novel Gluconacetobacter.</title>
        <authorList>
            <person name="Sombolestani A."/>
        </authorList>
    </citation>
    <scope>NUCLEOTIDE SEQUENCE [LARGE SCALE GENOMIC DNA]</scope>
    <source>
        <strain evidence="2 3">LMG 19747</strain>
    </source>
</reference>
<feature type="domain" description="Anti-sigma factor NepR" evidence="1">
    <location>
        <begin position="7"/>
        <end position="39"/>
    </location>
</feature>
<evidence type="ECO:0000313" key="3">
    <source>
        <dbReference type="Proteomes" id="UP000589085"/>
    </source>
</evidence>
<evidence type="ECO:0000313" key="2">
    <source>
        <dbReference type="EMBL" id="MBB2158838.1"/>
    </source>
</evidence>
<comment type="caution">
    <text evidence="2">The sequence shown here is derived from an EMBL/GenBank/DDBJ whole genome shotgun (WGS) entry which is preliminary data.</text>
</comment>
<dbReference type="Proteomes" id="UP000589085">
    <property type="component" value="Unassembled WGS sequence"/>
</dbReference>
<gene>
    <name evidence="2" type="ORF">HLH48_01375</name>
</gene>
<dbReference type="Pfam" id="PF18557">
    <property type="entry name" value="NepR"/>
    <property type="match status" value="1"/>
</dbReference>
<protein>
    <recommendedName>
        <fullName evidence="1">Anti-sigma factor NepR domain-containing protein</fullName>
    </recommendedName>
</protein>
<dbReference type="InterPro" id="IPR041649">
    <property type="entry name" value="NepR"/>
</dbReference>
<accession>A0A7W4I9P4</accession>
<proteinExistence type="predicted"/>
<dbReference type="EMBL" id="JABEQJ010000001">
    <property type="protein sequence ID" value="MBB2158838.1"/>
    <property type="molecule type" value="Genomic_DNA"/>
</dbReference>
<evidence type="ECO:0000259" key="1">
    <source>
        <dbReference type="Pfam" id="PF18557"/>
    </source>
</evidence>
<dbReference type="RefSeq" id="WP_182995691.1">
    <property type="nucleotide sequence ID" value="NZ_JABEQJ010000001.1"/>
</dbReference>